<dbReference type="SMART" id="SM00564">
    <property type="entry name" value="PQQ"/>
    <property type="match status" value="6"/>
</dbReference>
<dbReference type="InterPro" id="IPR015943">
    <property type="entry name" value="WD40/YVTN_repeat-like_dom_sf"/>
</dbReference>
<gene>
    <name evidence="2" type="ORF">ENX03_01485</name>
</gene>
<comment type="caution">
    <text evidence="2">The sequence shown here is derived from an EMBL/GenBank/DDBJ whole genome shotgun (WGS) entry which is preliminary data.</text>
</comment>
<dbReference type="InterPro" id="IPR011047">
    <property type="entry name" value="Quinoprotein_ADH-like_sf"/>
</dbReference>
<protein>
    <submittedName>
        <fullName evidence="2">Tetrathionate hydrolase</fullName>
    </submittedName>
</protein>
<feature type="domain" description="Pyrrolo-quinoline quinone repeat" evidence="1">
    <location>
        <begin position="400"/>
        <end position="524"/>
    </location>
</feature>
<dbReference type="AlphaFoldDB" id="A0A7C3QYA7"/>
<organism evidence="2">
    <name type="scientific">Leptospirillum ferriphilum</name>
    <dbReference type="NCBI Taxonomy" id="178606"/>
    <lineage>
        <taxon>Bacteria</taxon>
        <taxon>Pseudomonadati</taxon>
        <taxon>Nitrospirota</taxon>
        <taxon>Nitrospiria</taxon>
        <taxon>Nitrospirales</taxon>
        <taxon>Nitrospiraceae</taxon>
        <taxon>Leptospirillum</taxon>
    </lineage>
</organism>
<sequence length="539" mass="58709">MFSEKGTFRGALFLSEETAHFYSPFPVFEGISQGPDGWGEIGSHPGQRRIPVTSSLIFQYRLAVFLVCLIFGPAPSLAETVPVAPQGPFARVYLPQNAPTGPDLFFGPMVWEQMNRDATHNAAFRLERSGPSWFSGGVGWRFAEARAWPLWKKKPFGARTYGETEAGAVQTQFYGNALGVSVVDGIVYAESDDMFAYALNARTGQLIWQNSPVGNHLMGNPVVKGRFVYLSAGGVGFNFANVVRFRRTGRAVRGMDVSYNGIYALDRRTGHLIWHYGSVGEVMPTPAIQGHTLFFATGSGGVHALDRRTGRSLWVTRLQGNDNMSSPAYAGGRIFLAMAVPPRLYSLDARTGKVMWSETIEGAANTGMGDVSPAVSHGIVVMDTVTAPRKVLGKPTLQPVIEAFDAVSGKPLWRKKMGRGPVPPAFKGGVPMIHGSVVYVGSPVNGEYEARNLLTGKLIWRWKRVSSARSAPTYLHHRLYIAAEDSLYVLDPKTGRQIARKTVGGRMGIVSPVVIGGTVYLANSWDWIVAIPLSDITGR</sequence>
<reference evidence="2" key="1">
    <citation type="journal article" date="2020" name="mSystems">
        <title>Genome- and Community-Level Interaction Insights into Carbon Utilization and Element Cycling Functions of Hydrothermarchaeota in Hydrothermal Sediment.</title>
        <authorList>
            <person name="Zhou Z."/>
            <person name="Liu Y."/>
            <person name="Xu W."/>
            <person name="Pan J."/>
            <person name="Luo Z.H."/>
            <person name="Li M."/>
        </authorList>
    </citation>
    <scope>NUCLEOTIDE SEQUENCE [LARGE SCALE GENOMIC DNA]</scope>
    <source>
        <strain evidence="2">SpSt-902</strain>
    </source>
</reference>
<dbReference type="InterPro" id="IPR018391">
    <property type="entry name" value="PQQ_b-propeller_rpt"/>
</dbReference>
<keyword evidence="2" id="KW-0378">Hydrolase</keyword>
<accession>A0A7C3QYA7</accession>
<dbReference type="Gene3D" id="2.40.128.630">
    <property type="match status" value="1"/>
</dbReference>
<dbReference type="InterPro" id="IPR002372">
    <property type="entry name" value="PQQ_rpt_dom"/>
</dbReference>
<dbReference type="PANTHER" id="PTHR34512:SF30">
    <property type="entry name" value="OUTER MEMBRANE PROTEIN ASSEMBLY FACTOR BAMB"/>
    <property type="match status" value="1"/>
</dbReference>
<dbReference type="PANTHER" id="PTHR34512">
    <property type="entry name" value="CELL SURFACE PROTEIN"/>
    <property type="match status" value="1"/>
</dbReference>
<dbReference type="SUPFAM" id="SSF50998">
    <property type="entry name" value="Quinoprotein alcohol dehydrogenase-like"/>
    <property type="match status" value="1"/>
</dbReference>
<dbReference type="EMBL" id="DTMM01000030">
    <property type="protein sequence ID" value="HFT92614.1"/>
    <property type="molecule type" value="Genomic_DNA"/>
</dbReference>
<evidence type="ECO:0000313" key="2">
    <source>
        <dbReference type="EMBL" id="HFT92614.1"/>
    </source>
</evidence>
<proteinExistence type="predicted"/>
<dbReference type="Pfam" id="PF13360">
    <property type="entry name" value="PQQ_2"/>
    <property type="match status" value="2"/>
</dbReference>
<dbReference type="Gene3D" id="2.130.10.10">
    <property type="entry name" value="YVTN repeat-like/Quinoprotein amine dehydrogenase"/>
    <property type="match status" value="1"/>
</dbReference>
<feature type="domain" description="Pyrrolo-quinoline quinone repeat" evidence="1">
    <location>
        <begin position="262"/>
        <end position="383"/>
    </location>
</feature>
<name>A0A7C3QYA7_9BACT</name>
<evidence type="ECO:0000259" key="1">
    <source>
        <dbReference type="Pfam" id="PF13360"/>
    </source>
</evidence>
<dbReference type="GO" id="GO:0016787">
    <property type="term" value="F:hydrolase activity"/>
    <property type="evidence" value="ECO:0007669"/>
    <property type="project" value="UniProtKB-KW"/>
</dbReference>